<evidence type="ECO:0000256" key="5">
    <source>
        <dbReference type="ARBA" id="ARBA00022741"/>
    </source>
</evidence>
<sequence length="423" mass="47593">MNTYGGAAVEITKHLLMNLSLLLVLLFFTQLIVERQAKEDKQDRLQLYYFILAIFTCYVFTIEVQDGIWFDLRQVPMILGSLYTGHSFLLAVLTLIMRGFMGINDGFWVSVIVFIILAFLLKRMHPWFNRLSLNQRVGVSVILTVMTSLVLIQLVAVVNVPISHTEAWVSFILIPALTAGLVSYTIETIRQTVIIRQRLAKADKIEAVSHLSAAISHEIRNPLTTVKGFLQLLREQSYPENKKKEFIDIAVQELDRAEEVINDYLTFARPAFEKVEDIDIEKELTQVINILNPLANLNGVEVRKRFTHGLLISGERSKFQQGFINLIKNALEAMPSGGELTVQTFLTGNVAHIVVKDTGVGMTEEQVARLGEPYYTTKGQQGTGLGMMVTFSIIRAMKGKVEIKSQPGNGTTFHIRFSTSIVE</sequence>
<dbReference type="GO" id="GO:0005524">
    <property type="term" value="F:ATP binding"/>
    <property type="evidence" value="ECO:0007669"/>
    <property type="project" value="UniProtKB-KW"/>
</dbReference>
<reference evidence="12" key="1">
    <citation type="submission" date="2018-12" db="EMBL/GenBank/DDBJ databases">
        <title>Bacillus chawlae sp. nov., Bacillus glennii sp. nov., and Bacillus saganii sp. nov. Isolated from the Vehicle Assembly Building at Kennedy Space Center where the Viking Spacecraft were Assembled.</title>
        <authorList>
            <person name="Seuylemezian A."/>
            <person name="Vaishampayan P."/>
        </authorList>
    </citation>
    <scope>NUCLEOTIDE SEQUENCE [LARGE SCALE GENOMIC DNA]</scope>
    <source>
        <strain evidence="12">DSM 13966</strain>
    </source>
</reference>
<keyword evidence="9" id="KW-0472">Membrane</keyword>
<gene>
    <name evidence="11" type="ORF">EJA10_17320</name>
</gene>
<dbReference type="Proteomes" id="UP000279911">
    <property type="component" value="Unassembled WGS sequence"/>
</dbReference>
<evidence type="ECO:0000256" key="4">
    <source>
        <dbReference type="ARBA" id="ARBA00022679"/>
    </source>
</evidence>
<feature type="transmembrane region" description="Helical" evidence="9">
    <location>
        <begin position="15"/>
        <end position="33"/>
    </location>
</feature>
<comment type="caution">
    <text evidence="11">The sequence shown here is derived from an EMBL/GenBank/DDBJ whole genome shotgun (WGS) entry which is preliminary data.</text>
</comment>
<name>A0A3R9EZ91_9BACI</name>
<feature type="transmembrane region" description="Helical" evidence="9">
    <location>
        <begin position="74"/>
        <end position="95"/>
    </location>
</feature>
<dbReference type="CDD" id="cd00075">
    <property type="entry name" value="HATPase"/>
    <property type="match status" value="1"/>
</dbReference>
<feature type="transmembrane region" description="Helical" evidence="9">
    <location>
        <begin position="167"/>
        <end position="186"/>
    </location>
</feature>
<keyword evidence="3" id="KW-0597">Phosphoprotein</keyword>
<evidence type="ECO:0000256" key="2">
    <source>
        <dbReference type="ARBA" id="ARBA00012438"/>
    </source>
</evidence>
<feature type="transmembrane region" description="Helical" evidence="9">
    <location>
        <begin position="107"/>
        <end position="125"/>
    </location>
</feature>
<proteinExistence type="predicted"/>
<dbReference type="SMART" id="SM00387">
    <property type="entry name" value="HATPase_c"/>
    <property type="match status" value="1"/>
</dbReference>
<dbReference type="SMART" id="SM00388">
    <property type="entry name" value="HisKA"/>
    <property type="match status" value="1"/>
</dbReference>
<dbReference type="Pfam" id="PF02518">
    <property type="entry name" value="HATPase_c"/>
    <property type="match status" value="1"/>
</dbReference>
<feature type="transmembrane region" description="Helical" evidence="9">
    <location>
        <begin position="137"/>
        <end position="160"/>
    </location>
</feature>
<dbReference type="PROSITE" id="PS50109">
    <property type="entry name" value="HIS_KIN"/>
    <property type="match status" value="1"/>
</dbReference>
<dbReference type="Gene3D" id="1.10.287.130">
    <property type="match status" value="1"/>
</dbReference>
<dbReference type="InterPro" id="IPR036890">
    <property type="entry name" value="HATPase_C_sf"/>
</dbReference>
<dbReference type="PRINTS" id="PR00344">
    <property type="entry name" value="BCTRLSENSOR"/>
</dbReference>
<evidence type="ECO:0000313" key="11">
    <source>
        <dbReference type="EMBL" id="RSD25561.1"/>
    </source>
</evidence>
<dbReference type="InterPro" id="IPR005467">
    <property type="entry name" value="His_kinase_dom"/>
</dbReference>
<feature type="domain" description="Histidine kinase" evidence="10">
    <location>
        <begin position="214"/>
        <end position="421"/>
    </location>
</feature>
<keyword evidence="6 11" id="KW-0418">Kinase</keyword>
<evidence type="ECO:0000256" key="9">
    <source>
        <dbReference type="SAM" id="Phobius"/>
    </source>
</evidence>
<dbReference type="InterPro" id="IPR003594">
    <property type="entry name" value="HATPase_dom"/>
</dbReference>
<dbReference type="PANTHER" id="PTHR43065:SF46">
    <property type="entry name" value="C4-DICARBOXYLATE TRANSPORT SENSOR PROTEIN DCTB"/>
    <property type="match status" value="1"/>
</dbReference>
<organism evidence="11 12">
    <name type="scientific">Mesobacillus subterraneus</name>
    <dbReference type="NCBI Taxonomy" id="285983"/>
    <lineage>
        <taxon>Bacteria</taxon>
        <taxon>Bacillati</taxon>
        <taxon>Bacillota</taxon>
        <taxon>Bacilli</taxon>
        <taxon>Bacillales</taxon>
        <taxon>Bacillaceae</taxon>
        <taxon>Mesobacillus</taxon>
    </lineage>
</organism>
<dbReference type="EC" id="2.7.13.3" evidence="2"/>
<dbReference type="InterPro" id="IPR036097">
    <property type="entry name" value="HisK_dim/P_sf"/>
</dbReference>
<dbReference type="InterPro" id="IPR003661">
    <property type="entry name" value="HisK_dim/P_dom"/>
</dbReference>
<feature type="transmembrane region" description="Helical" evidence="9">
    <location>
        <begin position="45"/>
        <end position="62"/>
    </location>
</feature>
<evidence type="ECO:0000313" key="12">
    <source>
        <dbReference type="Proteomes" id="UP000279911"/>
    </source>
</evidence>
<dbReference type="PANTHER" id="PTHR43065">
    <property type="entry name" value="SENSOR HISTIDINE KINASE"/>
    <property type="match status" value="1"/>
</dbReference>
<protein>
    <recommendedName>
        <fullName evidence="2">histidine kinase</fullName>
        <ecNumber evidence="2">2.7.13.3</ecNumber>
    </recommendedName>
</protein>
<dbReference type="GO" id="GO:0071555">
    <property type="term" value="P:cell wall organization"/>
    <property type="evidence" value="ECO:0007669"/>
    <property type="project" value="InterPro"/>
</dbReference>
<dbReference type="EMBL" id="RSFW01000019">
    <property type="protein sequence ID" value="RSD25561.1"/>
    <property type="molecule type" value="Genomic_DNA"/>
</dbReference>
<keyword evidence="4" id="KW-0808">Transferase</keyword>
<evidence type="ECO:0000256" key="6">
    <source>
        <dbReference type="ARBA" id="ARBA00022777"/>
    </source>
</evidence>
<evidence type="ECO:0000256" key="8">
    <source>
        <dbReference type="ARBA" id="ARBA00023012"/>
    </source>
</evidence>
<dbReference type="AlphaFoldDB" id="A0A3R9EZ91"/>
<evidence type="ECO:0000256" key="3">
    <source>
        <dbReference type="ARBA" id="ARBA00022553"/>
    </source>
</evidence>
<dbReference type="GO" id="GO:0000155">
    <property type="term" value="F:phosphorelay sensor kinase activity"/>
    <property type="evidence" value="ECO:0007669"/>
    <property type="project" value="InterPro"/>
</dbReference>
<evidence type="ECO:0000256" key="7">
    <source>
        <dbReference type="ARBA" id="ARBA00022840"/>
    </source>
</evidence>
<keyword evidence="9" id="KW-1133">Transmembrane helix</keyword>
<accession>A0A3R9EZ91</accession>
<keyword evidence="8" id="KW-0902">Two-component regulatory system</keyword>
<dbReference type="GO" id="GO:0005886">
    <property type="term" value="C:plasma membrane"/>
    <property type="evidence" value="ECO:0007669"/>
    <property type="project" value="UniProtKB-SubCell"/>
</dbReference>
<evidence type="ECO:0000259" key="10">
    <source>
        <dbReference type="PROSITE" id="PS50109"/>
    </source>
</evidence>
<comment type="catalytic activity">
    <reaction evidence="1">
        <text>ATP + protein L-histidine = ADP + protein N-phospho-L-histidine.</text>
        <dbReference type="EC" id="2.7.13.3"/>
    </reaction>
</comment>
<keyword evidence="7" id="KW-0067">ATP-binding</keyword>
<evidence type="ECO:0000256" key="1">
    <source>
        <dbReference type="ARBA" id="ARBA00000085"/>
    </source>
</evidence>
<dbReference type="SUPFAM" id="SSF47384">
    <property type="entry name" value="Homodimeric domain of signal transducing histidine kinase"/>
    <property type="match status" value="1"/>
</dbReference>
<dbReference type="InterPro" id="IPR004358">
    <property type="entry name" value="Sig_transdc_His_kin-like_C"/>
</dbReference>
<dbReference type="SUPFAM" id="SSF55874">
    <property type="entry name" value="ATPase domain of HSP90 chaperone/DNA topoisomerase II/histidine kinase"/>
    <property type="match status" value="1"/>
</dbReference>
<dbReference type="Pfam" id="PF00512">
    <property type="entry name" value="HisKA"/>
    <property type="match status" value="1"/>
</dbReference>
<keyword evidence="5" id="KW-0547">Nucleotide-binding</keyword>
<dbReference type="Gene3D" id="3.30.565.10">
    <property type="entry name" value="Histidine kinase-like ATPase, C-terminal domain"/>
    <property type="match status" value="1"/>
</dbReference>
<dbReference type="CDD" id="cd00082">
    <property type="entry name" value="HisKA"/>
    <property type="match status" value="1"/>
</dbReference>
<keyword evidence="9" id="KW-0812">Transmembrane</keyword>